<gene>
    <name evidence="1" type="ORF">ABS765_17250</name>
</gene>
<evidence type="ECO:0008006" key="3">
    <source>
        <dbReference type="Google" id="ProtNLM"/>
    </source>
</evidence>
<proteinExistence type="predicted"/>
<organism evidence="1 2">
    <name type="scientific">Chryseobacterium terrae</name>
    <dbReference type="NCBI Taxonomy" id="3163299"/>
    <lineage>
        <taxon>Bacteria</taxon>
        <taxon>Pseudomonadati</taxon>
        <taxon>Bacteroidota</taxon>
        <taxon>Flavobacteriia</taxon>
        <taxon>Flavobacteriales</taxon>
        <taxon>Weeksellaceae</taxon>
        <taxon>Chryseobacterium group</taxon>
        <taxon>Chryseobacterium</taxon>
    </lineage>
</organism>
<comment type="caution">
    <text evidence="1">The sequence shown here is derived from an EMBL/GenBank/DDBJ whole genome shotgun (WGS) entry which is preliminary data.</text>
</comment>
<name>A0ABW8Y7G9_9FLAO</name>
<reference evidence="1 2" key="1">
    <citation type="submission" date="2024-06" db="EMBL/GenBank/DDBJ databases">
        <authorList>
            <person name="Kaempfer P."/>
            <person name="Viver T."/>
        </authorList>
    </citation>
    <scope>NUCLEOTIDE SEQUENCE [LARGE SCALE GENOMIC DNA]</scope>
    <source>
        <strain evidence="1 2">ST-37</strain>
    </source>
</reference>
<protein>
    <recommendedName>
        <fullName evidence="3">Bacteriocin-type signal sequence-containing protein</fullName>
    </recommendedName>
</protein>
<dbReference type="RefSeq" id="WP_408092819.1">
    <property type="nucleotide sequence ID" value="NZ_JBELPY010000018.1"/>
</dbReference>
<sequence>MSTFEKKTDLLAPIAALFELISGDFGGGKAAAKIPGNSECGKREIATEYW</sequence>
<accession>A0ABW8Y7G9</accession>
<dbReference type="EMBL" id="JBELPY010000018">
    <property type="protein sequence ID" value="MFL9835767.1"/>
    <property type="molecule type" value="Genomic_DNA"/>
</dbReference>
<keyword evidence="2" id="KW-1185">Reference proteome</keyword>
<evidence type="ECO:0000313" key="2">
    <source>
        <dbReference type="Proteomes" id="UP001629058"/>
    </source>
</evidence>
<dbReference type="Proteomes" id="UP001629058">
    <property type="component" value="Unassembled WGS sequence"/>
</dbReference>
<evidence type="ECO:0000313" key="1">
    <source>
        <dbReference type="EMBL" id="MFL9835767.1"/>
    </source>
</evidence>